<keyword evidence="6 7" id="KW-0472">Membrane</keyword>
<dbReference type="EMBL" id="CAJPWZ010000115">
    <property type="protein sequence ID" value="CAG2186068.1"/>
    <property type="molecule type" value="Genomic_DNA"/>
</dbReference>
<keyword evidence="9" id="KW-1185">Reference proteome</keyword>
<evidence type="ECO:0000256" key="3">
    <source>
        <dbReference type="ARBA" id="ARBA00022676"/>
    </source>
</evidence>
<feature type="transmembrane region" description="Helical" evidence="7">
    <location>
        <begin position="40"/>
        <end position="58"/>
    </location>
</feature>
<protein>
    <recommendedName>
        <fullName evidence="2">chitin synthase</fullName>
        <ecNumber evidence="2">2.4.1.16</ecNumber>
    </recommendedName>
</protein>
<feature type="transmembrane region" description="Helical" evidence="7">
    <location>
        <begin position="117"/>
        <end position="143"/>
    </location>
</feature>
<evidence type="ECO:0000313" key="8">
    <source>
        <dbReference type="EMBL" id="CAG2186068.1"/>
    </source>
</evidence>
<dbReference type="PANTHER" id="PTHR22914">
    <property type="entry name" value="CHITIN SYNTHASE"/>
    <property type="match status" value="1"/>
</dbReference>
<evidence type="ECO:0000256" key="7">
    <source>
        <dbReference type="SAM" id="Phobius"/>
    </source>
</evidence>
<dbReference type="GO" id="GO:0004100">
    <property type="term" value="F:chitin synthase activity"/>
    <property type="evidence" value="ECO:0007669"/>
    <property type="project" value="UniProtKB-EC"/>
</dbReference>
<dbReference type="Pfam" id="PF01644">
    <property type="entry name" value="Chitin_synth_1"/>
    <property type="match status" value="1"/>
</dbReference>
<dbReference type="AlphaFoldDB" id="A0A8S3PRV1"/>
<feature type="transmembrane region" description="Helical" evidence="7">
    <location>
        <begin position="768"/>
        <end position="790"/>
    </location>
</feature>
<feature type="transmembrane region" description="Helical" evidence="7">
    <location>
        <begin position="6"/>
        <end position="24"/>
    </location>
</feature>
<dbReference type="GO" id="GO:0016020">
    <property type="term" value="C:membrane"/>
    <property type="evidence" value="ECO:0007669"/>
    <property type="project" value="UniProtKB-SubCell"/>
</dbReference>
<dbReference type="SUPFAM" id="SSF53448">
    <property type="entry name" value="Nucleotide-diphospho-sugar transferases"/>
    <property type="match status" value="1"/>
</dbReference>
<dbReference type="InterPro" id="IPR029044">
    <property type="entry name" value="Nucleotide-diphossugar_trans"/>
</dbReference>
<keyword evidence="8" id="KW-0808">Transferase</keyword>
<dbReference type="OrthoDB" id="370884at2759"/>
<sequence length="805" mass="91472">MSVEEAGITCLFLVMISIIVTPSIQRRIHTTDNGGTQNSAILYVILKMLTCVFSVYFLQRKSNTNEFLSLRLLFETLILPNSKSLYFCASILLSSCLCQYVKFFNVNSKSGRCVVHLPMYVSSIIVSIILVLTCSSLINVSHITWVCSIGTLSQGIKVGADNTAFYGTLAGLLIVPLLLDIMNDRIIQCNNCSMYEAVLTMQHFVSRTFNTMETPTCNKSADNKRRIFVCTTMHQESSLEMDKLLASIRNISDSNLLKREHIVFESHIFLDNGADGQTIKQFGLQLMRLIENQCITNINQGVMLFTPYGLQLSWEVNKTTPLFVHLKDVSKVKAKKRWSQIMYMEYILHYRTSNFWRYSDNFPIRPPYAGLLSIDTWNSPEELYETAQHDFTLLDKYCKSLVKQNEIYCVDTESTEIYVADTSKNEKCPDRNESFNIIHTIKDSQQLHHEQDKFGYDNYILATDADMTFTDRSILKVLHMCESDRTVGAVCGRTYPTGIQYPPIVWLQMFEYAKGEDRWMCTLMMLKGWKLRYCSTATNTTFCPEDMTEFMKQRRRWILSDYANAVLVFRQLRTLVSTNDAFSVLFVLYLLQLFLTKLLYPGITIVTLCYGLELATGAPLIIVAPVIVAIVLAYCLMLLSRVPSTIQLVITKMLIIIFGSGTVYISVIVFKYLAYVETACLASLRASSLNLSDFNQDEFKFWEGLVFNVVGSSVPDGLSNEDRKIGLILLRKKALMYVLSANLICMVALVGFHACLMHTFDSKSIFSIVMGVMLGLPPLIQISGSTVYRIGDMLNRIGRWINTVT</sequence>
<dbReference type="GO" id="GO:0006031">
    <property type="term" value="P:chitin biosynthetic process"/>
    <property type="evidence" value="ECO:0007669"/>
    <property type="project" value="TreeGrafter"/>
</dbReference>
<feature type="transmembrane region" description="Helical" evidence="7">
    <location>
        <begin position="163"/>
        <end position="181"/>
    </location>
</feature>
<feature type="transmembrane region" description="Helical" evidence="7">
    <location>
        <begin position="654"/>
        <end position="675"/>
    </location>
</feature>
<keyword evidence="4 7" id="KW-0812">Transmembrane</keyword>
<feature type="transmembrane region" description="Helical" evidence="7">
    <location>
        <begin position="84"/>
        <end position="105"/>
    </location>
</feature>
<evidence type="ECO:0000256" key="1">
    <source>
        <dbReference type="ARBA" id="ARBA00004141"/>
    </source>
</evidence>
<feature type="transmembrane region" description="Helical" evidence="7">
    <location>
        <begin position="734"/>
        <end position="756"/>
    </location>
</feature>
<feature type="transmembrane region" description="Helical" evidence="7">
    <location>
        <begin position="581"/>
        <end position="600"/>
    </location>
</feature>
<name>A0A8S3PRV1_MYTED</name>
<keyword evidence="3 8" id="KW-0328">Glycosyltransferase</keyword>
<dbReference type="GO" id="GO:0071944">
    <property type="term" value="C:cell periphery"/>
    <property type="evidence" value="ECO:0007669"/>
    <property type="project" value="TreeGrafter"/>
</dbReference>
<comment type="subcellular location">
    <subcellularLocation>
        <location evidence="1">Membrane</location>
        <topology evidence="1">Multi-pass membrane protein</topology>
    </subcellularLocation>
</comment>
<evidence type="ECO:0000256" key="2">
    <source>
        <dbReference type="ARBA" id="ARBA00012543"/>
    </source>
</evidence>
<organism evidence="8 9">
    <name type="scientific">Mytilus edulis</name>
    <name type="common">Blue mussel</name>
    <dbReference type="NCBI Taxonomy" id="6550"/>
    <lineage>
        <taxon>Eukaryota</taxon>
        <taxon>Metazoa</taxon>
        <taxon>Spiralia</taxon>
        <taxon>Lophotrochozoa</taxon>
        <taxon>Mollusca</taxon>
        <taxon>Bivalvia</taxon>
        <taxon>Autobranchia</taxon>
        <taxon>Pteriomorphia</taxon>
        <taxon>Mytilida</taxon>
        <taxon>Mytiloidea</taxon>
        <taxon>Mytilidae</taxon>
        <taxon>Mytilinae</taxon>
        <taxon>Mytilus</taxon>
    </lineage>
</organism>
<evidence type="ECO:0000256" key="6">
    <source>
        <dbReference type="ARBA" id="ARBA00023136"/>
    </source>
</evidence>
<evidence type="ECO:0000256" key="4">
    <source>
        <dbReference type="ARBA" id="ARBA00022692"/>
    </source>
</evidence>
<evidence type="ECO:0000313" key="9">
    <source>
        <dbReference type="Proteomes" id="UP000683360"/>
    </source>
</evidence>
<comment type="caution">
    <text evidence="8">The sequence shown here is derived from an EMBL/GenBank/DDBJ whole genome shotgun (WGS) entry which is preliminary data.</text>
</comment>
<dbReference type="EC" id="2.4.1.16" evidence="2"/>
<accession>A0A8S3PRV1</accession>
<dbReference type="PANTHER" id="PTHR22914:SF41">
    <property type="entry name" value="CHITIN SYNTHASE 7"/>
    <property type="match status" value="1"/>
</dbReference>
<reference evidence="8" key="1">
    <citation type="submission" date="2021-03" db="EMBL/GenBank/DDBJ databases">
        <authorList>
            <person name="Bekaert M."/>
        </authorList>
    </citation>
    <scope>NUCLEOTIDE SEQUENCE</scope>
</reference>
<keyword evidence="5 7" id="KW-1133">Transmembrane helix</keyword>
<evidence type="ECO:0000256" key="5">
    <source>
        <dbReference type="ARBA" id="ARBA00022989"/>
    </source>
</evidence>
<feature type="transmembrane region" description="Helical" evidence="7">
    <location>
        <begin position="620"/>
        <end position="642"/>
    </location>
</feature>
<gene>
    <name evidence="8" type="ORF">MEDL_1622</name>
</gene>
<dbReference type="InterPro" id="IPR004835">
    <property type="entry name" value="Chitin_synth"/>
</dbReference>
<dbReference type="Proteomes" id="UP000683360">
    <property type="component" value="Unassembled WGS sequence"/>
</dbReference>
<proteinExistence type="predicted"/>